<dbReference type="Proteomes" id="UP000383932">
    <property type="component" value="Unassembled WGS sequence"/>
</dbReference>
<dbReference type="InterPro" id="IPR024983">
    <property type="entry name" value="CHAT_dom"/>
</dbReference>
<dbReference type="OrthoDB" id="9991317at2759"/>
<comment type="caution">
    <text evidence="2">The sequence shown here is derived from an EMBL/GenBank/DDBJ whole genome shotgun (WGS) entry which is preliminary data.</text>
</comment>
<accession>A0A5N5QJ50</accession>
<evidence type="ECO:0000313" key="3">
    <source>
        <dbReference type="Proteomes" id="UP000383932"/>
    </source>
</evidence>
<name>A0A5N5QJ50_9AGAM</name>
<dbReference type="AlphaFoldDB" id="A0A5N5QJ50"/>
<evidence type="ECO:0000313" key="2">
    <source>
        <dbReference type="EMBL" id="KAB5591553.1"/>
    </source>
</evidence>
<proteinExistence type="predicted"/>
<dbReference type="Pfam" id="PF12770">
    <property type="entry name" value="CHAT"/>
    <property type="match status" value="1"/>
</dbReference>
<gene>
    <name evidence="2" type="ORF">CTheo_5019</name>
</gene>
<organism evidence="2 3">
    <name type="scientific">Ceratobasidium theobromae</name>
    <dbReference type="NCBI Taxonomy" id="1582974"/>
    <lineage>
        <taxon>Eukaryota</taxon>
        <taxon>Fungi</taxon>
        <taxon>Dikarya</taxon>
        <taxon>Basidiomycota</taxon>
        <taxon>Agaricomycotina</taxon>
        <taxon>Agaricomycetes</taxon>
        <taxon>Cantharellales</taxon>
        <taxon>Ceratobasidiaceae</taxon>
        <taxon>Ceratobasidium</taxon>
    </lineage>
</organism>
<keyword evidence="3" id="KW-1185">Reference proteome</keyword>
<reference evidence="2 3" key="1">
    <citation type="journal article" date="2019" name="Fungal Biol. Biotechnol.">
        <title>Draft genome sequence of fastidious pathogen Ceratobasidium theobromae, which causes vascular-streak dieback in Theobroma cacao.</title>
        <authorList>
            <person name="Ali S.S."/>
            <person name="Asman A."/>
            <person name="Shao J."/>
            <person name="Firmansyah A.P."/>
            <person name="Susilo A.W."/>
            <person name="Rosmana A."/>
            <person name="McMahon P."/>
            <person name="Junaid M."/>
            <person name="Guest D."/>
            <person name="Kheng T.Y."/>
            <person name="Meinhardt L.W."/>
            <person name="Bailey B.A."/>
        </authorList>
    </citation>
    <scope>NUCLEOTIDE SEQUENCE [LARGE SCALE GENOMIC DNA]</scope>
    <source>
        <strain evidence="2 3">CT2</strain>
    </source>
</reference>
<evidence type="ECO:0000259" key="1">
    <source>
        <dbReference type="Pfam" id="PF12770"/>
    </source>
</evidence>
<feature type="domain" description="CHAT" evidence="1">
    <location>
        <begin position="613"/>
        <end position="851"/>
    </location>
</feature>
<dbReference type="InterPro" id="IPR011990">
    <property type="entry name" value="TPR-like_helical_dom_sf"/>
</dbReference>
<protein>
    <submittedName>
        <fullName evidence="2">Aromatic di-alanine and TPR containing protein</fullName>
    </submittedName>
</protein>
<dbReference type="EMBL" id="SSOP01000100">
    <property type="protein sequence ID" value="KAB5591553.1"/>
    <property type="molecule type" value="Genomic_DNA"/>
</dbReference>
<dbReference type="Gene3D" id="1.25.40.10">
    <property type="entry name" value="Tetratricopeptide repeat domain"/>
    <property type="match status" value="1"/>
</dbReference>
<sequence length="852" mass="95166">MSSTTKKQPMEILGEEISTQLQGFNKLQVQNQKLTSIDMFTKVTLKHIKVDPKSDKRVTLLANLGIAYKSLFIRFGQLKDIDDAISHLSQVTKDASSHPDQHNHLSALAASHQLRFGLLGEVSDIEQAVTQGKEAVHLVASKNDRYLQLAGLAHSQAKLAMAEINLKQKEALIGDAINNLLEATQLASQGHPDLPEWHTNLGDWHYSQAEISSTTQQADSTKAKEHWDKAVQLAGQTKPSVWCSAALGHSYMIRTKIDSPNDQKKFAESAVQHYLVVAAGTPHDHPDRSLWLTHLGLAHKLNEQYSGHDKRIDNLLLAAESLKKAVLSPSGRPLDRIQACKHLANLDNSPKWDAIKEKTFAYKTALGIIQKFIWIGKSIEQRYKDSGLIADLAREAAAFAFSQNNPFQGIEWLEMGRGVILRQIIQFLPHFVKSAPKIDNIDKSVNHHFRDVSQELGDILMTSTNGFAMENIKQKVHRLAEEYEELIKKNPEIHGISGLQPKTAQEYLTIVNSVKIGPVVVINVHKSRSDVLILLPEVPGSSQPSKPRHHARILSFELKPIGKLSVYDDLEVAHRDLNKALWDAKIRQRTDVSSGESRTIGVKRTVTIEGVLYMLADYVVSSYTPTLHLWASMAALPLPNHPNISMLAIAQETSAGAPDLPGTKKELKNIEDVVNKYNLENKSSQQNINLEILKNGQVTLDTVLNHLGKHYFVHIACHAKQEIKDPLKSGILLQQKKLLTVGQLLKSPLQDYNRYIFLSACETSKGNLQSDEPFHLAAAMLFRFFGVIATRWAIQDKDAPLVAQVTYEMLLKNGWNNHGALAKALHIAVHSLRKSAGQKNYERWVCFVHFGF</sequence>